<dbReference type="EnsemblPlants" id="AVESA.00010b.r2.4DG0764000.1">
    <property type="protein sequence ID" value="AVESA.00010b.r2.4DG0764000.1.CDS"/>
    <property type="gene ID" value="AVESA.00010b.r2.4DG0764000"/>
</dbReference>
<dbReference type="Proteomes" id="UP001732700">
    <property type="component" value="Chromosome 4D"/>
</dbReference>
<protein>
    <submittedName>
        <fullName evidence="1">Uncharacterized protein</fullName>
    </submittedName>
</protein>
<reference evidence="1" key="2">
    <citation type="submission" date="2025-09" db="UniProtKB">
        <authorList>
            <consortium name="EnsemblPlants"/>
        </authorList>
    </citation>
    <scope>IDENTIFICATION</scope>
</reference>
<organism evidence="1 2">
    <name type="scientific">Avena sativa</name>
    <name type="common">Oat</name>
    <dbReference type="NCBI Taxonomy" id="4498"/>
    <lineage>
        <taxon>Eukaryota</taxon>
        <taxon>Viridiplantae</taxon>
        <taxon>Streptophyta</taxon>
        <taxon>Embryophyta</taxon>
        <taxon>Tracheophyta</taxon>
        <taxon>Spermatophyta</taxon>
        <taxon>Magnoliopsida</taxon>
        <taxon>Liliopsida</taxon>
        <taxon>Poales</taxon>
        <taxon>Poaceae</taxon>
        <taxon>BOP clade</taxon>
        <taxon>Pooideae</taxon>
        <taxon>Poodae</taxon>
        <taxon>Poeae</taxon>
        <taxon>Poeae Chloroplast Group 1 (Aveneae type)</taxon>
        <taxon>Aveninae</taxon>
        <taxon>Avena</taxon>
    </lineage>
</organism>
<reference evidence="1" key="1">
    <citation type="submission" date="2021-05" db="EMBL/GenBank/DDBJ databases">
        <authorList>
            <person name="Scholz U."/>
            <person name="Mascher M."/>
            <person name="Fiebig A."/>
        </authorList>
    </citation>
    <scope>NUCLEOTIDE SEQUENCE [LARGE SCALE GENOMIC DNA]</scope>
</reference>
<name>A0ACD5XA90_AVESA</name>
<sequence>MIPSDLPFLFLEDITNGFSDNQKLGSGGYGEVYKGVDKNGKEIAVKRLFSMPGIDDVQFKNELNSLMKVRHQNIVRLVGYCYNVRYTHVDHVGEFILAKVIDRVLCLEYMPGGSLDKYLNEESCGHDWSTRYRIIKGICQGLSYLHSKSIVHRDLKPGNVLLDKKMNPKIADFGLSRPGGSRTHITKQIIGTDLYMAPEYLSGRQISSKSDIFSLGVMIIQIITGPEGYFRLAEMTTHHFIELVHKNWRNRIEASSMYASREEDCWQVKRCIQLALDCVRADKDKRPTVREIINALKQVETEGSTSPSYKARLAKIGMWGGVGGSHDDIEVAPRHLKSLRLGSGEVIYSLEFSYYDHDGRPHTAGPWGGYGPEGHGKCHDDINFSPSEFITEVQGTICPFGPALAGVVKSLTIITNMDIYGPFGEVKGTPFRIPVQDNGCIVGFFGRAGWYLDAFGVHVNPKQETGECGLAKIGPWGGNGGQFHDITMAPHDLESVTICSSTIVDSVMFTYRDTDGRQHTAGPWGRSGVSTRIETINLSDSEYITGVYGRTGPFADASSDAVTSITLVTNGRRRFGPFGESGGTPFQIEMWNRGSIVGFFGCVESYLNAIGVYADPDQEAMPEEIKFEPLEILQGVQGTVGPLGELPNVITSLTFATNHCRAYGPYGQGGGTPFNAPAEKDGCIVGFFGHAGSCLESLGVYVHRY</sequence>
<proteinExistence type="predicted"/>
<evidence type="ECO:0000313" key="1">
    <source>
        <dbReference type="EnsemblPlants" id="AVESA.00010b.r2.4DG0764000.1.CDS"/>
    </source>
</evidence>
<evidence type="ECO:0000313" key="2">
    <source>
        <dbReference type="Proteomes" id="UP001732700"/>
    </source>
</evidence>
<keyword evidence="2" id="KW-1185">Reference proteome</keyword>
<accession>A0ACD5XA90</accession>